<keyword evidence="1" id="KW-0677">Repeat</keyword>
<gene>
    <name evidence="4" type="ORF">BFJ63_vAg16098</name>
</gene>
<comment type="caution">
    <text evidence="4">The sequence shown here is derived from an EMBL/GenBank/DDBJ whole genome shotgun (WGS) entry which is preliminary data.</text>
</comment>
<feature type="domain" description="Nephrocystin 3-like N-terminal" evidence="3">
    <location>
        <begin position="14"/>
        <end position="110"/>
    </location>
</feature>
<dbReference type="InterPro" id="IPR027417">
    <property type="entry name" value="P-loop_NTPase"/>
</dbReference>
<keyword evidence="2" id="KW-1133">Transmembrane helix</keyword>
<keyword evidence="2" id="KW-0472">Membrane</keyword>
<dbReference type="PANTHER" id="PTHR10039:SF5">
    <property type="entry name" value="NACHT DOMAIN-CONTAINING PROTEIN"/>
    <property type="match status" value="1"/>
</dbReference>
<accession>A0A4Q2V2X9</accession>
<evidence type="ECO:0000256" key="1">
    <source>
        <dbReference type="ARBA" id="ARBA00022737"/>
    </source>
</evidence>
<feature type="transmembrane region" description="Helical" evidence="2">
    <location>
        <begin position="52"/>
        <end position="74"/>
    </location>
</feature>
<proteinExistence type="predicted"/>
<reference evidence="4 5" key="1">
    <citation type="submission" date="2016-12" db="EMBL/GenBank/DDBJ databases">
        <title>Draft genome sequence of Fusarium oxysporum causing rot on Narcissus.</title>
        <authorList>
            <person name="Armitage A.D."/>
            <person name="Taylor A."/>
            <person name="Clarkson J.P."/>
            <person name="Harrison R.J."/>
            <person name="Jackson A.C."/>
        </authorList>
    </citation>
    <scope>NUCLEOTIDE SEQUENCE [LARGE SCALE GENOMIC DNA]</scope>
    <source>
        <strain evidence="4 5">N139</strain>
    </source>
</reference>
<evidence type="ECO:0000256" key="2">
    <source>
        <dbReference type="SAM" id="Phobius"/>
    </source>
</evidence>
<dbReference type="PANTHER" id="PTHR10039">
    <property type="entry name" value="AMELOGENIN"/>
    <property type="match status" value="1"/>
</dbReference>
<evidence type="ECO:0000313" key="4">
    <source>
        <dbReference type="EMBL" id="RYC81004.1"/>
    </source>
</evidence>
<dbReference type="EMBL" id="MQTW01000288">
    <property type="protein sequence ID" value="RYC81004.1"/>
    <property type="molecule type" value="Genomic_DNA"/>
</dbReference>
<dbReference type="AlphaFoldDB" id="A0A4Q2V2X9"/>
<dbReference type="Gene3D" id="3.40.50.300">
    <property type="entry name" value="P-loop containing nucleotide triphosphate hydrolases"/>
    <property type="match status" value="1"/>
</dbReference>
<dbReference type="InterPro" id="IPR056884">
    <property type="entry name" value="NPHP3-like_N"/>
</dbReference>
<keyword evidence="2" id="KW-0812">Transmembrane</keyword>
<dbReference type="Proteomes" id="UP000290540">
    <property type="component" value="Unassembled WGS sequence"/>
</dbReference>
<evidence type="ECO:0000313" key="5">
    <source>
        <dbReference type="Proteomes" id="UP000290540"/>
    </source>
</evidence>
<evidence type="ECO:0000259" key="3">
    <source>
        <dbReference type="Pfam" id="PF24883"/>
    </source>
</evidence>
<organism evidence="4 5">
    <name type="scientific">Fusarium oxysporum f. sp. narcissi</name>
    <dbReference type="NCBI Taxonomy" id="451672"/>
    <lineage>
        <taxon>Eukaryota</taxon>
        <taxon>Fungi</taxon>
        <taxon>Dikarya</taxon>
        <taxon>Ascomycota</taxon>
        <taxon>Pezizomycotina</taxon>
        <taxon>Sordariomycetes</taxon>
        <taxon>Hypocreomycetidae</taxon>
        <taxon>Hypocreales</taxon>
        <taxon>Nectriaceae</taxon>
        <taxon>Fusarium</taxon>
        <taxon>Fusarium oxysporum species complex</taxon>
    </lineage>
</organism>
<dbReference type="Pfam" id="PF24883">
    <property type="entry name" value="NPHP3_N"/>
    <property type="match status" value="1"/>
</dbReference>
<protein>
    <recommendedName>
        <fullName evidence="3">Nephrocystin 3-like N-terminal domain-containing protein</fullName>
    </recommendedName>
</protein>
<dbReference type="SUPFAM" id="SSF52540">
    <property type="entry name" value="P-loop containing nucleoside triphosphate hydrolases"/>
    <property type="match status" value="1"/>
</dbReference>
<name>A0A4Q2V2X9_FUSOX</name>
<sequence>MNSRSLDIDAATEGTYDWLLRHQKFMSWASCDQGLLWIKGKPGSGKSTLLQYLLNHMMAIFNTGEVALILSFFFHGRGSELQRTPSSLFRSLLYQLLRQFPEALTDLIATFQ</sequence>